<evidence type="ECO:0000256" key="5">
    <source>
        <dbReference type="ARBA" id="ARBA00022970"/>
    </source>
</evidence>
<dbReference type="PROSITE" id="PS00211">
    <property type="entry name" value="ABC_TRANSPORTER_1"/>
    <property type="match status" value="1"/>
</dbReference>
<gene>
    <name evidence="7" type="ORF">E6H00_11460</name>
</gene>
<name>A0A537JZ68_9BACT</name>
<dbReference type="GO" id="GO:0015658">
    <property type="term" value="F:branched-chain amino acid transmembrane transporter activity"/>
    <property type="evidence" value="ECO:0007669"/>
    <property type="project" value="TreeGrafter"/>
</dbReference>
<accession>A0A537JZ68</accession>
<keyword evidence="3" id="KW-0547">Nucleotide-binding</keyword>
<dbReference type="GO" id="GO:0016887">
    <property type="term" value="F:ATP hydrolysis activity"/>
    <property type="evidence" value="ECO:0007669"/>
    <property type="project" value="InterPro"/>
</dbReference>
<dbReference type="PANTHER" id="PTHR43820:SF2">
    <property type="entry name" value="ABC TRANSPORTER ATP-BINDING PROTEIN"/>
    <property type="match status" value="1"/>
</dbReference>
<dbReference type="Pfam" id="PF00005">
    <property type="entry name" value="ABC_tran"/>
    <property type="match status" value="1"/>
</dbReference>
<dbReference type="PROSITE" id="PS50893">
    <property type="entry name" value="ABC_TRANSPORTER_2"/>
    <property type="match status" value="1"/>
</dbReference>
<keyword evidence="2" id="KW-0813">Transport</keyword>
<evidence type="ECO:0000259" key="6">
    <source>
        <dbReference type="PROSITE" id="PS50893"/>
    </source>
</evidence>
<sequence length="234" mass="25498">MLSIEDIHTYYGDSYVLQGVSLEVRPRTAVALLGRNGMGKTTLIRSIIGFARPRQGRVLFEGRDITRLPSHQIAHLGIGLVPQGRRIFPSLTVLEHLSVAARADGAVGNEPWTLDRVFGLYPRLRERHAHRGSMLSGGEQQMLAIARALTTNPRLLLMDEPSEGLAPLLVRELGGSIGRLKEAGLSILLVEQNLPMALAIADEVYVLSKGRVVYRGTPAALSADAAVKHRYLGV</sequence>
<dbReference type="Gene3D" id="3.40.50.300">
    <property type="entry name" value="P-loop containing nucleotide triphosphate hydrolases"/>
    <property type="match status" value="1"/>
</dbReference>
<dbReference type="Proteomes" id="UP000318509">
    <property type="component" value="Unassembled WGS sequence"/>
</dbReference>
<dbReference type="CDD" id="cd03224">
    <property type="entry name" value="ABC_TM1139_LivF_branched"/>
    <property type="match status" value="1"/>
</dbReference>
<dbReference type="SMART" id="SM00382">
    <property type="entry name" value="AAA"/>
    <property type="match status" value="1"/>
</dbReference>
<dbReference type="AlphaFoldDB" id="A0A537JZ68"/>
<dbReference type="InterPro" id="IPR003439">
    <property type="entry name" value="ABC_transporter-like_ATP-bd"/>
</dbReference>
<evidence type="ECO:0000256" key="4">
    <source>
        <dbReference type="ARBA" id="ARBA00022840"/>
    </source>
</evidence>
<evidence type="ECO:0000256" key="1">
    <source>
        <dbReference type="ARBA" id="ARBA00005417"/>
    </source>
</evidence>
<evidence type="ECO:0000313" key="7">
    <source>
        <dbReference type="EMBL" id="TMI88837.1"/>
    </source>
</evidence>
<feature type="domain" description="ABC transporter" evidence="6">
    <location>
        <begin position="2"/>
        <end position="234"/>
    </location>
</feature>
<evidence type="ECO:0000256" key="3">
    <source>
        <dbReference type="ARBA" id="ARBA00022741"/>
    </source>
</evidence>
<evidence type="ECO:0000256" key="2">
    <source>
        <dbReference type="ARBA" id="ARBA00022448"/>
    </source>
</evidence>
<dbReference type="GO" id="GO:0005524">
    <property type="term" value="F:ATP binding"/>
    <property type="evidence" value="ECO:0007669"/>
    <property type="project" value="UniProtKB-KW"/>
</dbReference>
<proteinExistence type="inferred from homology"/>
<comment type="similarity">
    <text evidence="1">Belongs to the ABC transporter superfamily.</text>
</comment>
<dbReference type="InterPro" id="IPR027417">
    <property type="entry name" value="P-loop_NTPase"/>
</dbReference>
<dbReference type="InterPro" id="IPR052156">
    <property type="entry name" value="BCAA_Transport_ATP-bd_LivF"/>
</dbReference>
<dbReference type="EMBL" id="VBAK01000134">
    <property type="protein sequence ID" value="TMI88837.1"/>
    <property type="molecule type" value="Genomic_DNA"/>
</dbReference>
<dbReference type="SUPFAM" id="SSF52540">
    <property type="entry name" value="P-loop containing nucleoside triphosphate hydrolases"/>
    <property type="match status" value="1"/>
</dbReference>
<keyword evidence="4 7" id="KW-0067">ATP-binding</keyword>
<evidence type="ECO:0000313" key="8">
    <source>
        <dbReference type="Proteomes" id="UP000318509"/>
    </source>
</evidence>
<protein>
    <submittedName>
        <fullName evidence="7">ABC transporter ATP-binding protein</fullName>
    </submittedName>
</protein>
<keyword evidence="5" id="KW-0029">Amino-acid transport</keyword>
<dbReference type="GO" id="GO:0015807">
    <property type="term" value="P:L-amino acid transport"/>
    <property type="evidence" value="ECO:0007669"/>
    <property type="project" value="TreeGrafter"/>
</dbReference>
<dbReference type="PANTHER" id="PTHR43820">
    <property type="entry name" value="HIGH-AFFINITY BRANCHED-CHAIN AMINO ACID TRANSPORT ATP-BINDING PROTEIN LIVF"/>
    <property type="match status" value="1"/>
</dbReference>
<comment type="caution">
    <text evidence="7">The sequence shown here is derived from an EMBL/GenBank/DDBJ whole genome shotgun (WGS) entry which is preliminary data.</text>
</comment>
<dbReference type="InterPro" id="IPR017871">
    <property type="entry name" value="ABC_transporter-like_CS"/>
</dbReference>
<organism evidence="7 8">
    <name type="scientific">Candidatus Segetimicrobium genomatis</name>
    <dbReference type="NCBI Taxonomy" id="2569760"/>
    <lineage>
        <taxon>Bacteria</taxon>
        <taxon>Bacillati</taxon>
        <taxon>Candidatus Sysuimicrobiota</taxon>
        <taxon>Candidatus Sysuimicrobiia</taxon>
        <taxon>Candidatus Sysuimicrobiales</taxon>
        <taxon>Candidatus Segetimicrobiaceae</taxon>
        <taxon>Candidatus Segetimicrobium</taxon>
    </lineage>
</organism>
<reference evidence="7 8" key="1">
    <citation type="journal article" date="2019" name="Nat. Microbiol.">
        <title>Mediterranean grassland soil C-N compound turnover is dependent on rainfall and depth, and is mediated by genomically divergent microorganisms.</title>
        <authorList>
            <person name="Diamond S."/>
            <person name="Andeer P.F."/>
            <person name="Li Z."/>
            <person name="Crits-Christoph A."/>
            <person name="Burstein D."/>
            <person name="Anantharaman K."/>
            <person name="Lane K.R."/>
            <person name="Thomas B.C."/>
            <person name="Pan C."/>
            <person name="Northen T.R."/>
            <person name="Banfield J.F."/>
        </authorList>
    </citation>
    <scope>NUCLEOTIDE SEQUENCE [LARGE SCALE GENOMIC DNA]</scope>
    <source>
        <strain evidence="7">NP_3</strain>
    </source>
</reference>
<dbReference type="InterPro" id="IPR003593">
    <property type="entry name" value="AAA+_ATPase"/>
</dbReference>